<dbReference type="InterPro" id="IPR035940">
    <property type="entry name" value="CAP_sf"/>
</dbReference>
<feature type="domain" description="SCP" evidence="1">
    <location>
        <begin position="46"/>
        <end position="140"/>
    </location>
</feature>
<proteinExistence type="predicted"/>
<evidence type="ECO:0000313" key="3">
    <source>
        <dbReference type="Proteomes" id="UP000271889"/>
    </source>
</evidence>
<dbReference type="InterPro" id="IPR014044">
    <property type="entry name" value="CAP_dom"/>
</dbReference>
<accession>A0A3P6QWL0</accession>
<dbReference type="Pfam" id="PF00188">
    <property type="entry name" value="CAP"/>
    <property type="match status" value="1"/>
</dbReference>
<dbReference type="OrthoDB" id="5858045at2759"/>
<evidence type="ECO:0000313" key="2">
    <source>
        <dbReference type="EMBL" id="VDK47173.1"/>
    </source>
</evidence>
<dbReference type="Proteomes" id="UP000271889">
    <property type="component" value="Unassembled WGS sequence"/>
</dbReference>
<protein>
    <recommendedName>
        <fullName evidence="1">SCP domain-containing protein</fullName>
    </recommendedName>
</protein>
<gene>
    <name evidence="2" type="ORF">CGOC_LOCUS950</name>
</gene>
<name>A0A3P6QWL0_CYLGO</name>
<dbReference type="SUPFAM" id="SSF55797">
    <property type="entry name" value="PR-1-like"/>
    <property type="match status" value="1"/>
</dbReference>
<sequence>MGSLTWRTEYLSLNILFYIVRDIATEEVLCPMSTPTTISRRNVMLYDHNLYRSRVAQGYPVHVGRKEQPVGSNIYKVRWSCDLEKLAYLAVKDCSTRKVDVPNYGQNYELVSLFSFEALNDYTVENPYSAALNKWVAPMAYKTFNNAEVTFVGDNDLRPFANISDEFTHGRSRLERVFSDLVFAICAREFKMLL</sequence>
<dbReference type="Gene3D" id="3.40.33.10">
    <property type="entry name" value="CAP"/>
    <property type="match status" value="1"/>
</dbReference>
<evidence type="ECO:0000259" key="1">
    <source>
        <dbReference type="Pfam" id="PF00188"/>
    </source>
</evidence>
<organism evidence="2 3">
    <name type="scientific">Cylicostephanus goldi</name>
    <name type="common">Nematode worm</name>
    <dbReference type="NCBI Taxonomy" id="71465"/>
    <lineage>
        <taxon>Eukaryota</taxon>
        <taxon>Metazoa</taxon>
        <taxon>Ecdysozoa</taxon>
        <taxon>Nematoda</taxon>
        <taxon>Chromadorea</taxon>
        <taxon>Rhabditida</taxon>
        <taxon>Rhabditina</taxon>
        <taxon>Rhabditomorpha</taxon>
        <taxon>Strongyloidea</taxon>
        <taxon>Strongylidae</taxon>
        <taxon>Cylicostephanus</taxon>
    </lineage>
</organism>
<reference evidence="2 3" key="1">
    <citation type="submission" date="2018-11" db="EMBL/GenBank/DDBJ databases">
        <authorList>
            <consortium name="Pathogen Informatics"/>
        </authorList>
    </citation>
    <scope>NUCLEOTIDE SEQUENCE [LARGE SCALE GENOMIC DNA]</scope>
</reference>
<dbReference type="AlphaFoldDB" id="A0A3P6QWL0"/>
<keyword evidence="3" id="KW-1185">Reference proteome</keyword>
<dbReference type="CDD" id="cd05380">
    <property type="entry name" value="CAP_euk"/>
    <property type="match status" value="1"/>
</dbReference>
<dbReference type="EMBL" id="UYRV01001544">
    <property type="protein sequence ID" value="VDK47173.1"/>
    <property type="molecule type" value="Genomic_DNA"/>
</dbReference>